<organism evidence="1 2">
    <name type="scientific">Thiorhodovibrio winogradskyi</name>
    <dbReference type="NCBI Taxonomy" id="77007"/>
    <lineage>
        <taxon>Bacteria</taxon>
        <taxon>Pseudomonadati</taxon>
        <taxon>Pseudomonadota</taxon>
        <taxon>Gammaproteobacteria</taxon>
        <taxon>Chromatiales</taxon>
        <taxon>Chromatiaceae</taxon>
        <taxon>Thiorhodovibrio</taxon>
    </lineage>
</organism>
<keyword evidence="2" id="KW-1185">Reference proteome</keyword>
<name>A0ABZ0S7X8_9GAMM</name>
<dbReference type="EMBL" id="CP121472">
    <property type="protein sequence ID" value="WPL17076.1"/>
    <property type="molecule type" value="Genomic_DNA"/>
</dbReference>
<reference evidence="1 2" key="1">
    <citation type="journal article" date="2023" name="Microorganisms">
        <title>Thiorhodovibrio frisius and Trv. litoralis spp. nov., Two Novel Members from a Clade of Fastidious Purple Sulfur Bacteria That Exhibit Unique Red-Shifted Light-Harvesting Capabilities.</title>
        <authorList>
            <person name="Methner A."/>
            <person name="Kuzyk S.B."/>
            <person name="Petersen J."/>
            <person name="Bauer S."/>
            <person name="Brinkmann H."/>
            <person name="Sichau K."/>
            <person name="Wanner G."/>
            <person name="Wolf J."/>
            <person name="Neumann-Schaal M."/>
            <person name="Henke P."/>
            <person name="Tank M."/>
            <person name="Sproer C."/>
            <person name="Bunk B."/>
            <person name="Overmann J."/>
        </authorList>
    </citation>
    <scope>NUCLEOTIDE SEQUENCE [LARGE SCALE GENOMIC DNA]</scope>
    <source>
        <strain evidence="1 2">DSM 6702</strain>
    </source>
</reference>
<evidence type="ECO:0000313" key="2">
    <source>
        <dbReference type="Proteomes" id="UP001432180"/>
    </source>
</evidence>
<protein>
    <submittedName>
        <fullName evidence="1">Uncharacterized protein</fullName>
    </submittedName>
</protein>
<proteinExistence type="predicted"/>
<evidence type="ECO:0000313" key="1">
    <source>
        <dbReference type="EMBL" id="WPL17076.1"/>
    </source>
</evidence>
<accession>A0ABZ0S7X8</accession>
<dbReference type="Proteomes" id="UP001432180">
    <property type="component" value="Chromosome"/>
</dbReference>
<gene>
    <name evidence="1" type="ORF">Thiowin_02062</name>
</gene>
<sequence length="39" mass="4204">MPAADPQITANPFSTHALAARRRKIEKHPIQGGGRQPLA</sequence>